<dbReference type="Proteomes" id="UP000740413">
    <property type="component" value="Unassembled WGS sequence"/>
</dbReference>
<dbReference type="RefSeq" id="WP_214610805.1">
    <property type="nucleotide sequence ID" value="NZ_JACATN010000002.1"/>
</dbReference>
<keyword evidence="2" id="KW-1185">Reference proteome</keyword>
<evidence type="ECO:0000313" key="1">
    <source>
        <dbReference type="EMBL" id="MBT2160577.1"/>
    </source>
</evidence>
<gene>
    <name evidence="1" type="ORF">HW347_04820</name>
</gene>
<accession>A0ABS5WAZ4</accession>
<reference evidence="2" key="1">
    <citation type="submission" date="2023-07" db="EMBL/GenBank/DDBJ databases">
        <title>Zobellia barbeyronii sp. nov., a new marine flavobacterium, isolated from green and red algae.</title>
        <authorList>
            <person name="Nedashkovskaya O.I."/>
            <person name="Otstavnykh N."/>
            <person name="Zhukova N."/>
            <person name="Guzev K."/>
            <person name="Chausova V."/>
            <person name="Tekutyeva L."/>
            <person name="Mikhailov V."/>
            <person name="Isaeva M."/>
        </authorList>
    </citation>
    <scope>NUCLEOTIDE SEQUENCE [LARGE SCALE GENOMIC DNA]</scope>
    <source>
        <strain evidence="2">KMM 6746</strain>
    </source>
</reference>
<evidence type="ECO:0000313" key="2">
    <source>
        <dbReference type="Proteomes" id="UP000740413"/>
    </source>
</evidence>
<sequence>MKLKSARTSPLLFIIVFFFGFLFAQAQTLYALKIDRNIRFEAIDITAEYQPRLVMGTKQALEFQNTVAKHIVKRESITNNPDISYREKEYLLKKISSHESSEMADVLYSYQWHEYLRIKPDIQPLIHQKRNLDDSFVENKTTN</sequence>
<name>A0ABS5WAZ4_9FLAO</name>
<proteinExistence type="predicted"/>
<dbReference type="EMBL" id="JACATN010000002">
    <property type="protein sequence ID" value="MBT2160577.1"/>
    <property type="molecule type" value="Genomic_DNA"/>
</dbReference>
<protein>
    <submittedName>
        <fullName evidence="1">Uncharacterized protein</fullName>
    </submittedName>
</protein>
<comment type="caution">
    <text evidence="1">The sequence shown here is derived from an EMBL/GenBank/DDBJ whole genome shotgun (WGS) entry which is preliminary data.</text>
</comment>
<organism evidence="1 2">
    <name type="scientific">Zobellia barbeyronii</name>
    <dbReference type="NCBI Taxonomy" id="2748009"/>
    <lineage>
        <taxon>Bacteria</taxon>
        <taxon>Pseudomonadati</taxon>
        <taxon>Bacteroidota</taxon>
        <taxon>Flavobacteriia</taxon>
        <taxon>Flavobacteriales</taxon>
        <taxon>Flavobacteriaceae</taxon>
        <taxon>Zobellia</taxon>
    </lineage>
</organism>